<dbReference type="Proteomes" id="UP001348369">
    <property type="component" value="Chromosome"/>
</dbReference>
<protein>
    <submittedName>
        <fullName evidence="1">M1 family metallopeptidase</fullName>
    </submittedName>
</protein>
<evidence type="ECO:0000313" key="2">
    <source>
        <dbReference type="Proteomes" id="UP001348369"/>
    </source>
</evidence>
<dbReference type="EMBL" id="CP109109">
    <property type="protein sequence ID" value="WSB99393.1"/>
    <property type="molecule type" value="Genomic_DNA"/>
</dbReference>
<accession>A0ACD4ZN19</accession>
<name>A0ACD4ZN19_9ACTN</name>
<evidence type="ECO:0000313" key="1">
    <source>
        <dbReference type="EMBL" id="WSB99393.1"/>
    </source>
</evidence>
<proteinExistence type="predicted"/>
<sequence>MYPRPALRPASASALALALAFVLGGCVPGGGVHGKPGAASLRDPYFPRIGNGGYDVQHYGLTLDYAPDTGRLKGTAEITARTTQDLSAFNLDLDGLTVDSVTVDGEKAAFHHAGTEVTLRPGEDLRRGATFRTVVRYSGVPRRITDPDTSEEGWLRTGERAVGLGEPTGSMAWFPGNHHPSDKASYDIRITVPEGLKAVSNGELRAERTADGRTTFDWHSAEPMASYVAMVAIGPYKTRSIDGTKGTVPIYTAVDPTAVNSGARLLKELPGIVKWQEKTFGPYPFSSTGVVIGRPGDSGYALETQNRPFLPGPTSVATLVHEMAHQWFGNSVTPKSWRDMWLSEGFAKYTEWLWTEHTERVPVRQSFADAYDADANWTFPPARPPSAVNISDPPVYGRGAMVLQRVRETVGDATFFRIVRGWARTHRHGNADTHDFTTYVERESGRDLGELWDAWLYGEERPWLE</sequence>
<organism evidence="1 2">
    <name type="scientific">Streptomyces scopuliridis</name>
    <dbReference type="NCBI Taxonomy" id="452529"/>
    <lineage>
        <taxon>Bacteria</taxon>
        <taxon>Bacillati</taxon>
        <taxon>Actinomycetota</taxon>
        <taxon>Actinomycetes</taxon>
        <taxon>Kitasatosporales</taxon>
        <taxon>Streptomycetaceae</taxon>
        <taxon>Streptomyces</taxon>
    </lineage>
</organism>
<keyword evidence="2" id="KW-1185">Reference proteome</keyword>
<gene>
    <name evidence="1" type="ORF">OG835_21855</name>
</gene>
<reference evidence="1" key="1">
    <citation type="submission" date="2022-10" db="EMBL/GenBank/DDBJ databases">
        <title>The complete genomes of actinobacterial strains from the NBC collection.</title>
        <authorList>
            <person name="Joergensen T.S."/>
            <person name="Alvarez Arevalo M."/>
            <person name="Sterndorff E.B."/>
            <person name="Faurdal D."/>
            <person name="Vuksanovic O."/>
            <person name="Mourched A.-S."/>
            <person name="Charusanti P."/>
            <person name="Shaw S."/>
            <person name="Blin K."/>
            <person name="Weber T."/>
        </authorList>
    </citation>
    <scope>NUCLEOTIDE SEQUENCE</scope>
    <source>
        <strain evidence="1">NBC 01771</strain>
    </source>
</reference>